<reference evidence="1" key="1">
    <citation type="submission" date="2022-04" db="EMBL/GenBank/DDBJ databases">
        <authorList>
            <person name="Friedrich I."/>
            <person name="Schneider D."/>
            <person name="Poehlein A."/>
            <person name="Hertel R."/>
            <person name="Daniel R."/>
        </authorList>
    </citation>
    <scope>NUCLEOTIDE SEQUENCE</scope>
</reference>
<dbReference type="EMBL" id="ON529850">
    <property type="protein sequence ID" value="UTC28106.1"/>
    <property type="molecule type" value="Genomic_DNA"/>
</dbReference>
<evidence type="ECO:0000313" key="2">
    <source>
        <dbReference type="Proteomes" id="UP001055634"/>
    </source>
</evidence>
<sequence length="214" mass="24253">MIYVQDLQILRLYDEPHRRYHSVFHVLEMLELHASGRTRGIVIPDYRNPIDSDQLEGDFVSAVMAHDCVYQIGREKGWNERESLRAWQQITGRHETLRSGAVQPLILATINHDPDLVPGGYPVAWRSIIEHMIDLDLAGLGAEPAEYDRNSANIKAEYLAGGADPALYDEGRRRFLAHMLTQPTIFHTAQFKKALEARARVNIQRALAPGYGAE</sequence>
<proteinExistence type="predicted"/>
<accession>A0A9E7N1E2</accession>
<organism evidence="1 2">
    <name type="scientific">Brevundimonas phage vB_BpoS-Gurke</name>
    <dbReference type="NCBI Taxonomy" id="2948599"/>
    <lineage>
        <taxon>Viruses</taxon>
        <taxon>Duplodnaviria</taxon>
        <taxon>Heunggongvirae</taxon>
        <taxon>Uroviricota</taxon>
        <taxon>Caudoviricetes</taxon>
        <taxon>Jeanschmidtviridae</taxon>
        <taxon>Kikimoravirus</taxon>
        <taxon>Kikimoravirus gurke</taxon>
    </lineage>
</organism>
<gene>
    <name evidence="1" type="ORF">GURKE_00750</name>
</gene>
<dbReference type="Proteomes" id="UP001055634">
    <property type="component" value="Segment"/>
</dbReference>
<keyword evidence="2" id="KW-1185">Reference proteome</keyword>
<dbReference type="InterPro" id="IPR009218">
    <property type="entry name" value="HD_phosphohydro"/>
</dbReference>
<name>A0A9E7N1E2_9CAUD</name>
<evidence type="ECO:0000313" key="1">
    <source>
        <dbReference type="EMBL" id="UTC28106.1"/>
    </source>
</evidence>
<protein>
    <recommendedName>
        <fullName evidence="3">HD domain-containing protein</fullName>
    </recommendedName>
</protein>
<dbReference type="PANTHER" id="PTHR21174:SF0">
    <property type="entry name" value="HD PHOSPHOHYDROLASE FAMILY PROTEIN-RELATED"/>
    <property type="match status" value="1"/>
</dbReference>
<evidence type="ECO:0008006" key="3">
    <source>
        <dbReference type="Google" id="ProtNLM"/>
    </source>
</evidence>
<dbReference type="PANTHER" id="PTHR21174">
    <property type="match status" value="1"/>
</dbReference>